<keyword evidence="1" id="KW-0812">Transmembrane</keyword>
<protein>
    <submittedName>
        <fullName evidence="2">Uncharacterized protein</fullName>
    </submittedName>
</protein>
<keyword evidence="1" id="KW-0472">Membrane</keyword>
<feature type="transmembrane region" description="Helical" evidence="1">
    <location>
        <begin position="238"/>
        <end position="256"/>
    </location>
</feature>
<organism evidence="2 3">
    <name type="scientific">Septoria linicola</name>
    <dbReference type="NCBI Taxonomy" id="215465"/>
    <lineage>
        <taxon>Eukaryota</taxon>
        <taxon>Fungi</taxon>
        <taxon>Dikarya</taxon>
        <taxon>Ascomycota</taxon>
        <taxon>Pezizomycotina</taxon>
        <taxon>Dothideomycetes</taxon>
        <taxon>Dothideomycetidae</taxon>
        <taxon>Mycosphaerellales</taxon>
        <taxon>Mycosphaerellaceae</taxon>
        <taxon>Septoria</taxon>
    </lineage>
</organism>
<sequence>MDPTFEDGYEPLPPLPNTPILRADAQHVEFDDSDYDIFGAAHLDENTLSSGTLTSKTLSERWESDVANNVPEIIEAEMDIIDMIISIRVTERAAVAKLVEVQALLNFTFITGLLYQVSRLREQVASPLLFLAVSALLILILLSFDIRGVANRTKSTRARRINHTLVLNALLFLIATSALALSATFLAARYDALGDGSISTGSIIHLVDDAMSSTGMCPLDSCLPPYFPDSIVLLSRHLLIWYVNFWLAVGAFKLGLGKMLVCIMQTLIDSLDTVKSCFTTVSEQLYNDVDTALEMLLVSRILLPICVPLLAFIGLSYSVVAAMGFGLIISVLDVVSDNAKATDKCRKLYAGLWTDGVWAILGRIPNYSRKVLMLKNEAGQSTGDTATRWVRLQLVAIMVDGLAMSVGQQLEEYLEENWLGLA</sequence>
<reference evidence="2" key="1">
    <citation type="submission" date="2022-06" db="EMBL/GenBank/DDBJ databases">
        <title>Complete genome sequences of two strains of the flax pathogen Septoria linicola.</title>
        <authorList>
            <person name="Lapalu N."/>
            <person name="Simon A."/>
            <person name="Demenou B."/>
            <person name="Paumier D."/>
            <person name="Guillot M.-P."/>
            <person name="Gout L."/>
            <person name="Valade R."/>
        </authorList>
    </citation>
    <scope>NUCLEOTIDE SEQUENCE</scope>
    <source>
        <strain evidence="2">SE15195</strain>
    </source>
</reference>
<feature type="transmembrane region" description="Helical" evidence="1">
    <location>
        <begin position="124"/>
        <end position="144"/>
    </location>
</feature>
<evidence type="ECO:0000256" key="1">
    <source>
        <dbReference type="SAM" id="Phobius"/>
    </source>
</evidence>
<dbReference type="AlphaFoldDB" id="A0A9Q9EN98"/>
<feature type="transmembrane region" description="Helical" evidence="1">
    <location>
        <begin position="98"/>
        <end position="118"/>
    </location>
</feature>
<proteinExistence type="predicted"/>
<gene>
    <name evidence="2" type="ORF">Slin15195_G097060</name>
</gene>
<keyword evidence="3" id="KW-1185">Reference proteome</keyword>
<feature type="transmembrane region" description="Helical" evidence="1">
    <location>
        <begin position="165"/>
        <end position="188"/>
    </location>
</feature>
<keyword evidence="1" id="KW-1133">Transmembrane helix</keyword>
<name>A0A9Q9EN98_9PEZI</name>
<dbReference type="EMBL" id="CP099425">
    <property type="protein sequence ID" value="USW56387.1"/>
    <property type="molecule type" value="Genomic_DNA"/>
</dbReference>
<accession>A0A9Q9EN98</accession>
<evidence type="ECO:0000313" key="3">
    <source>
        <dbReference type="Proteomes" id="UP001056384"/>
    </source>
</evidence>
<evidence type="ECO:0000313" key="2">
    <source>
        <dbReference type="EMBL" id="USW56387.1"/>
    </source>
</evidence>
<feature type="transmembrane region" description="Helical" evidence="1">
    <location>
        <begin position="301"/>
        <end position="328"/>
    </location>
</feature>
<dbReference type="Proteomes" id="UP001056384">
    <property type="component" value="Chromosome 8"/>
</dbReference>